<dbReference type="SUPFAM" id="SSF56529">
    <property type="entry name" value="FAH"/>
    <property type="match status" value="1"/>
</dbReference>
<evidence type="ECO:0000313" key="4">
    <source>
        <dbReference type="EMBL" id="PLS08908.1"/>
    </source>
</evidence>
<comment type="caution">
    <text evidence="4">The sequence shown here is derived from an EMBL/GenBank/DDBJ whole genome shotgun (WGS) entry which is preliminary data.</text>
</comment>
<evidence type="ECO:0000256" key="2">
    <source>
        <dbReference type="ARBA" id="ARBA00022723"/>
    </source>
</evidence>
<gene>
    <name evidence="4" type="ORF">CVD27_02430</name>
</gene>
<dbReference type="Gene3D" id="3.90.850.10">
    <property type="entry name" value="Fumarylacetoacetase-like, C-terminal domain"/>
    <property type="match status" value="1"/>
</dbReference>
<dbReference type="PANTHER" id="PTHR42796">
    <property type="entry name" value="FUMARYLACETOACETATE HYDROLASE DOMAIN-CONTAINING PROTEIN 2A-RELATED"/>
    <property type="match status" value="1"/>
</dbReference>
<dbReference type="AlphaFoldDB" id="A0A2N5HTR4"/>
<keyword evidence="2" id="KW-0479">Metal-binding</keyword>
<accession>A0A2N5HTR4</accession>
<name>A0A2N5HTR4_9BACI</name>
<keyword evidence="5" id="KW-1185">Reference proteome</keyword>
<comment type="similarity">
    <text evidence="1">Belongs to the FAH family.</text>
</comment>
<evidence type="ECO:0000259" key="3">
    <source>
        <dbReference type="Pfam" id="PF01557"/>
    </source>
</evidence>
<feature type="domain" description="Fumarylacetoacetase-like C-terminal" evidence="3">
    <location>
        <begin position="87"/>
        <end position="293"/>
    </location>
</feature>
<dbReference type="OrthoDB" id="9805307at2"/>
<reference evidence="4 5" key="1">
    <citation type="submission" date="2017-11" db="EMBL/GenBank/DDBJ databases">
        <title>Comparitive Functional Genomics of Dry Heat Resistant strains isolated from the Viking Spacecraft.</title>
        <authorList>
            <person name="Seuylemezian A."/>
            <person name="Cooper K."/>
            <person name="Vaishampayan P."/>
        </authorList>
    </citation>
    <scope>NUCLEOTIDE SEQUENCE [LARGE SCALE GENOMIC DNA]</scope>
    <source>
        <strain evidence="4 5">V32-6</strain>
    </source>
</reference>
<dbReference type="GO" id="GO:0046872">
    <property type="term" value="F:metal ion binding"/>
    <property type="evidence" value="ECO:0007669"/>
    <property type="project" value="UniProtKB-KW"/>
</dbReference>
<dbReference type="RefSeq" id="WP_101646309.1">
    <property type="nucleotide sequence ID" value="NZ_PGVE01000015.1"/>
</dbReference>
<evidence type="ECO:0000313" key="5">
    <source>
        <dbReference type="Proteomes" id="UP000234950"/>
    </source>
</evidence>
<dbReference type="Pfam" id="PF01557">
    <property type="entry name" value="FAA_hydrolase"/>
    <property type="match status" value="1"/>
</dbReference>
<dbReference type="FunFam" id="3.90.850.10:FF:000002">
    <property type="entry name" value="2-hydroxyhepta-2,4-diene-1,7-dioate isomerase"/>
    <property type="match status" value="1"/>
</dbReference>
<dbReference type="Proteomes" id="UP000234950">
    <property type="component" value="Unassembled WGS sequence"/>
</dbReference>
<dbReference type="InterPro" id="IPR011234">
    <property type="entry name" value="Fumarylacetoacetase-like_C"/>
</dbReference>
<organism evidence="4 5">
    <name type="scientific">Neobacillus cucumis</name>
    <dbReference type="NCBI Taxonomy" id="1740721"/>
    <lineage>
        <taxon>Bacteria</taxon>
        <taxon>Bacillati</taxon>
        <taxon>Bacillota</taxon>
        <taxon>Bacilli</taxon>
        <taxon>Bacillales</taxon>
        <taxon>Bacillaceae</taxon>
        <taxon>Neobacillus</taxon>
    </lineage>
</organism>
<dbReference type="PANTHER" id="PTHR42796:SF4">
    <property type="entry name" value="FUMARYLACETOACETATE HYDROLASE DOMAIN-CONTAINING PROTEIN 2A"/>
    <property type="match status" value="1"/>
</dbReference>
<keyword evidence="4" id="KW-0413">Isomerase</keyword>
<dbReference type="GO" id="GO:0016853">
    <property type="term" value="F:isomerase activity"/>
    <property type="evidence" value="ECO:0007669"/>
    <property type="project" value="UniProtKB-KW"/>
</dbReference>
<proteinExistence type="inferred from homology"/>
<sequence>MKLLHFKQNNQSYLAVKTERGILNIQKAVETLNCECPVTLEDLILQGESGLFQMNKLIDLAITQNTPDLFMNENQITYGPSVINPEKIICVGLNYVDHAEESKMEIPTSPILFSKFSNTLEGHNGKVKLPADAEKFDYEAELVVVIGKTASNVSEEEALSYIFGYSAGNDLSARDLQFRTGQWLLGKSSDGFAPIGPYLITSEEIQDPQNLSISCTVNGETRQQANTKDMIFSCANLVCYISKYMTLKPGDVIFTGTPQGVILGYAEQDQIWLKAGDKISVTIENIGTLTNTLEE</sequence>
<protein>
    <submittedName>
        <fullName evidence="4">5-carboxymethyl-2-hydroxymuconate isomerase</fullName>
    </submittedName>
</protein>
<evidence type="ECO:0000256" key="1">
    <source>
        <dbReference type="ARBA" id="ARBA00010211"/>
    </source>
</evidence>
<dbReference type="InterPro" id="IPR051121">
    <property type="entry name" value="FAH"/>
</dbReference>
<dbReference type="GO" id="GO:0019752">
    <property type="term" value="P:carboxylic acid metabolic process"/>
    <property type="evidence" value="ECO:0007669"/>
    <property type="project" value="UniProtKB-ARBA"/>
</dbReference>
<dbReference type="EMBL" id="PGVE01000015">
    <property type="protein sequence ID" value="PLS08908.1"/>
    <property type="molecule type" value="Genomic_DNA"/>
</dbReference>
<dbReference type="InterPro" id="IPR036663">
    <property type="entry name" value="Fumarylacetoacetase_C_sf"/>
</dbReference>